<evidence type="ECO:0000313" key="1">
    <source>
        <dbReference type="EMBL" id="OYD84612.1"/>
    </source>
</evidence>
<organism evidence="1 2">
    <name type="scientific">Azospirillum brasilense</name>
    <dbReference type="NCBI Taxonomy" id="192"/>
    <lineage>
        <taxon>Bacteria</taxon>
        <taxon>Pseudomonadati</taxon>
        <taxon>Pseudomonadota</taxon>
        <taxon>Alphaproteobacteria</taxon>
        <taxon>Rhodospirillales</taxon>
        <taxon>Azospirillaceae</taxon>
        <taxon>Azospirillum</taxon>
    </lineage>
</organism>
<sequence>MVFTNDGGERVMAHIVEIRNGAIIGNDEPTDEYLPVGTHIAQADGFYVSFGMDVEGPYARNEAEERLNHLKRATQADLERP</sequence>
<dbReference type="EMBL" id="NOWT01000006">
    <property type="protein sequence ID" value="OYD84612.1"/>
    <property type="molecule type" value="Genomic_DNA"/>
</dbReference>
<reference evidence="1 2" key="1">
    <citation type="submission" date="2017-07" db="EMBL/GenBank/DDBJ databases">
        <title>Whole genome sequence of Azospirillum brasilense 2A1, a potential biofertilizer strain.</title>
        <authorList>
            <person name="Fontana C.A."/>
            <person name="Toffoli L.M."/>
            <person name="Salazar S.M."/>
            <person name="Puglisi E."/>
            <person name="Pedraza R."/>
            <person name="Bassi D."/>
            <person name="Cocconcelli P.S."/>
        </authorList>
    </citation>
    <scope>NUCLEOTIDE SEQUENCE [LARGE SCALE GENOMIC DNA]</scope>
    <source>
        <strain evidence="1 2">2A1</strain>
    </source>
</reference>
<proteinExistence type="predicted"/>
<name>A0A235HFZ4_AZOBR</name>
<dbReference type="Proteomes" id="UP000215367">
    <property type="component" value="Unassembled WGS sequence"/>
</dbReference>
<comment type="caution">
    <text evidence="1">The sequence shown here is derived from an EMBL/GenBank/DDBJ whole genome shotgun (WGS) entry which is preliminary data.</text>
</comment>
<protein>
    <submittedName>
        <fullName evidence="1">Uncharacterized protein</fullName>
    </submittedName>
</protein>
<gene>
    <name evidence="1" type="ORF">CHT98_09130</name>
</gene>
<evidence type="ECO:0000313" key="2">
    <source>
        <dbReference type="Proteomes" id="UP000215367"/>
    </source>
</evidence>
<accession>A0A235HFZ4</accession>
<dbReference type="AlphaFoldDB" id="A0A235HFZ4"/>